<evidence type="ECO:0000313" key="2">
    <source>
        <dbReference type="Proteomes" id="UP000198623"/>
    </source>
</evidence>
<sequence length="168" mass="19034">MKVFIIVVVVMSLLGSFMWMMPTQREKFQAQLRLKAKKEGFMVQLVRLTAPRAEGEMDGNVRNTPAYRLPRSNLDKREVSAMAPWQIFRVKAIANEGLPEGWSWKLGERVLSEPQLRVLNEAISMLPSDVMALESTPVNVTAFWNESSGEEQLAMLKASLEKLIQGKI</sequence>
<dbReference type="OrthoDB" id="5735634at2"/>
<accession>A0A1I2P7W9</accession>
<proteinExistence type="predicted"/>
<dbReference type="Proteomes" id="UP000198623">
    <property type="component" value="Unassembled WGS sequence"/>
</dbReference>
<gene>
    <name evidence="1" type="ORF">SAMN05216175_103317</name>
</gene>
<dbReference type="STRING" id="1045558.SAMN05216175_103317"/>
<dbReference type="AlphaFoldDB" id="A0A1I2P7W9"/>
<keyword evidence="2" id="KW-1185">Reference proteome</keyword>
<dbReference type="EMBL" id="FOOU01000003">
    <property type="protein sequence ID" value="SFG12228.1"/>
    <property type="molecule type" value="Genomic_DNA"/>
</dbReference>
<name>A0A1I2P7W9_9GAMM</name>
<organism evidence="1 2">
    <name type="scientific">Neptunomonas qingdaonensis</name>
    <dbReference type="NCBI Taxonomy" id="1045558"/>
    <lineage>
        <taxon>Bacteria</taxon>
        <taxon>Pseudomonadati</taxon>
        <taxon>Pseudomonadota</taxon>
        <taxon>Gammaproteobacteria</taxon>
        <taxon>Oceanospirillales</taxon>
        <taxon>Oceanospirillaceae</taxon>
        <taxon>Neptunomonas</taxon>
    </lineage>
</organism>
<dbReference type="RefSeq" id="WP_090725963.1">
    <property type="nucleotide sequence ID" value="NZ_FOOU01000003.1"/>
</dbReference>
<protein>
    <submittedName>
        <fullName evidence="1">Uncharacterized protein</fullName>
    </submittedName>
</protein>
<reference evidence="2" key="1">
    <citation type="submission" date="2016-10" db="EMBL/GenBank/DDBJ databases">
        <authorList>
            <person name="Varghese N."/>
            <person name="Submissions S."/>
        </authorList>
    </citation>
    <scope>NUCLEOTIDE SEQUENCE [LARGE SCALE GENOMIC DNA]</scope>
    <source>
        <strain evidence="2">CGMCC 1.10971</strain>
    </source>
</reference>
<evidence type="ECO:0000313" key="1">
    <source>
        <dbReference type="EMBL" id="SFG12228.1"/>
    </source>
</evidence>